<dbReference type="RefSeq" id="WP_329400812.1">
    <property type="nucleotide sequence ID" value="NZ_CP109019.1"/>
</dbReference>
<organism evidence="3 4">
    <name type="scientific">Streptomyces melanogenes</name>
    <dbReference type="NCBI Taxonomy" id="67326"/>
    <lineage>
        <taxon>Bacteria</taxon>
        <taxon>Bacillati</taxon>
        <taxon>Actinomycetota</taxon>
        <taxon>Actinomycetes</taxon>
        <taxon>Kitasatosporales</taxon>
        <taxon>Streptomycetaceae</taxon>
        <taxon>Streptomyces</taxon>
    </lineage>
</organism>
<dbReference type="CDD" id="cd16936">
    <property type="entry name" value="HATPase_RsbW-like"/>
    <property type="match status" value="1"/>
</dbReference>
<proteinExistence type="predicted"/>
<reference evidence="3" key="1">
    <citation type="submission" date="2022-10" db="EMBL/GenBank/DDBJ databases">
        <title>The complete genomes of actinobacterial strains from the NBC collection.</title>
        <authorList>
            <person name="Joergensen T.S."/>
            <person name="Alvarez Arevalo M."/>
            <person name="Sterndorff E.B."/>
            <person name="Faurdal D."/>
            <person name="Vuksanovic O."/>
            <person name="Mourched A.-S."/>
            <person name="Charusanti P."/>
            <person name="Shaw S."/>
            <person name="Blin K."/>
            <person name="Weber T."/>
        </authorList>
    </citation>
    <scope>NUCLEOTIDE SEQUENCE</scope>
    <source>
        <strain evidence="3">NBC_00668</strain>
    </source>
</reference>
<name>A0ABZ1XLR0_9ACTN</name>
<dbReference type="GO" id="GO:0005524">
    <property type="term" value="F:ATP binding"/>
    <property type="evidence" value="ECO:0007669"/>
    <property type="project" value="UniProtKB-KW"/>
</dbReference>
<keyword evidence="1" id="KW-0723">Serine/threonine-protein kinase</keyword>
<evidence type="ECO:0000259" key="2">
    <source>
        <dbReference type="Pfam" id="PF13581"/>
    </source>
</evidence>
<keyword evidence="1" id="KW-0808">Transferase</keyword>
<keyword evidence="3" id="KW-0067">ATP-binding</keyword>
<dbReference type="Gene3D" id="3.30.565.10">
    <property type="entry name" value="Histidine kinase-like ATPase, C-terminal domain"/>
    <property type="match status" value="1"/>
</dbReference>
<evidence type="ECO:0000313" key="3">
    <source>
        <dbReference type="EMBL" id="WUT84439.1"/>
    </source>
</evidence>
<feature type="domain" description="Histidine kinase/HSP90-like ATPase" evidence="2">
    <location>
        <begin position="27"/>
        <end position="123"/>
    </location>
</feature>
<dbReference type="PANTHER" id="PTHR35526">
    <property type="entry name" value="ANTI-SIGMA-F FACTOR RSBW-RELATED"/>
    <property type="match status" value="1"/>
</dbReference>
<dbReference type="InterPro" id="IPR003594">
    <property type="entry name" value="HATPase_dom"/>
</dbReference>
<evidence type="ECO:0000313" key="4">
    <source>
        <dbReference type="Proteomes" id="UP001432060"/>
    </source>
</evidence>
<keyword evidence="4" id="KW-1185">Reference proteome</keyword>
<dbReference type="PANTHER" id="PTHR35526:SF3">
    <property type="entry name" value="ANTI-SIGMA-F FACTOR RSBW"/>
    <property type="match status" value="1"/>
</dbReference>
<dbReference type="Proteomes" id="UP001432060">
    <property type="component" value="Chromosome"/>
</dbReference>
<dbReference type="Pfam" id="PF13581">
    <property type="entry name" value="HATPase_c_2"/>
    <property type="match status" value="1"/>
</dbReference>
<protein>
    <submittedName>
        <fullName evidence="3">ATP-binding protein</fullName>
    </submittedName>
</protein>
<accession>A0ABZ1XLR0</accession>
<dbReference type="InterPro" id="IPR036890">
    <property type="entry name" value="HATPase_C_sf"/>
</dbReference>
<dbReference type="EMBL" id="CP109019">
    <property type="protein sequence ID" value="WUT84439.1"/>
    <property type="molecule type" value="Genomic_DNA"/>
</dbReference>
<keyword evidence="1" id="KW-0418">Kinase</keyword>
<keyword evidence="3" id="KW-0547">Nucleotide-binding</keyword>
<gene>
    <name evidence="3" type="ORF">OG515_20735</name>
</gene>
<evidence type="ECO:0000256" key="1">
    <source>
        <dbReference type="ARBA" id="ARBA00022527"/>
    </source>
</evidence>
<dbReference type="SUPFAM" id="SSF55874">
    <property type="entry name" value="ATPase domain of HSP90 chaperone/DNA topoisomerase II/histidine kinase"/>
    <property type="match status" value="1"/>
</dbReference>
<dbReference type="InterPro" id="IPR050267">
    <property type="entry name" value="Anti-sigma-factor_SerPK"/>
</dbReference>
<sequence>MTTAALVPPAPPVPTTTRTYRLSTANRKSAAAEMRALIAALLRIAGHASLVESARICTSELVTNVYRHTSAKLVHVEVTLGDSDVAVYVYDDRPRALPVPPEIVPAIEAHGRGLVLVNDLSDAWGATYYGGLLPHSKAVWFRMVTGGRGTS</sequence>